<gene>
    <name evidence="2" type="ORF">QYM36_008644</name>
</gene>
<organism evidence="2 3">
    <name type="scientific">Artemia franciscana</name>
    <name type="common">Brine shrimp</name>
    <name type="synonym">Artemia sanfranciscana</name>
    <dbReference type="NCBI Taxonomy" id="6661"/>
    <lineage>
        <taxon>Eukaryota</taxon>
        <taxon>Metazoa</taxon>
        <taxon>Ecdysozoa</taxon>
        <taxon>Arthropoda</taxon>
        <taxon>Crustacea</taxon>
        <taxon>Branchiopoda</taxon>
        <taxon>Anostraca</taxon>
        <taxon>Artemiidae</taxon>
        <taxon>Artemia</taxon>
    </lineage>
</organism>
<reference evidence="2" key="1">
    <citation type="submission" date="2023-07" db="EMBL/GenBank/DDBJ databases">
        <title>Chromosome-level genome assembly of Artemia franciscana.</title>
        <authorList>
            <person name="Jo E."/>
        </authorList>
    </citation>
    <scope>NUCLEOTIDE SEQUENCE</scope>
    <source>
        <tissue evidence="2">Whole body</tissue>
    </source>
</reference>
<evidence type="ECO:0000313" key="3">
    <source>
        <dbReference type="Proteomes" id="UP001187531"/>
    </source>
</evidence>
<comment type="caution">
    <text evidence="2">The sequence shown here is derived from an EMBL/GenBank/DDBJ whole genome shotgun (WGS) entry which is preliminary data.</text>
</comment>
<feature type="coiled-coil region" evidence="1">
    <location>
        <begin position="144"/>
        <end position="205"/>
    </location>
</feature>
<dbReference type="Proteomes" id="UP001187531">
    <property type="component" value="Unassembled WGS sequence"/>
</dbReference>
<accession>A0AA88HPK2</accession>
<proteinExistence type="predicted"/>
<evidence type="ECO:0000313" key="2">
    <source>
        <dbReference type="EMBL" id="KAK2714139.1"/>
    </source>
</evidence>
<dbReference type="EMBL" id="JAVRJZ010000013">
    <property type="protein sequence ID" value="KAK2714139.1"/>
    <property type="molecule type" value="Genomic_DNA"/>
</dbReference>
<dbReference type="AlphaFoldDB" id="A0AA88HPK2"/>
<evidence type="ECO:0000256" key="1">
    <source>
        <dbReference type="SAM" id="Coils"/>
    </source>
</evidence>
<protein>
    <submittedName>
        <fullName evidence="2">Uncharacterized protein</fullName>
    </submittedName>
</protein>
<keyword evidence="3" id="KW-1185">Reference proteome</keyword>
<sequence length="290" mass="32272">MSWPTLKIIMDNTRGRRFLAPSKKVSTPRKYTAPSLCIDVSAIAPVATGKFACNASNDTQSWKSSSGGQELMSTKQSQVFSDESCEESGIGSSLSLVQEVQEMDECSVYAIYLQSVFMSKKAEQVESEKKREYEDQLLQGYSLYKEMKKELTTLADRIQILNELKLAQEDQRAVEPLLKKISDLLRNAEGALIQLNKANEALLSQIIIKGTDPIGITDINSLKDELAAFCDEMEIPRPVDDFSAFVSERKDVLIAFRNCSGSLNRITSLIDRATRLLNTKKLYSGLDSTG</sequence>
<keyword evidence="1" id="KW-0175">Coiled coil</keyword>
<name>A0AA88HPK2_ARTSF</name>